<comment type="caution">
    <text evidence="1">The sequence shown here is derived from an EMBL/GenBank/DDBJ whole genome shotgun (WGS) entry which is preliminary data.</text>
</comment>
<proteinExistence type="predicted"/>
<reference evidence="1 2" key="1">
    <citation type="submission" date="2021-06" db="EMBL/GenBank/DDBJ databases">
        <title>Caerostris extrusa draft genome.</title>
        <authorList>
            <person name="Kono N."/>
            <person name="Arakawa K."/>
        </authorList>
    </citation>
    <scope>NUCLEOTIDE SEQUENCE [LARGE SCALE GENOMIC DNA]</scope>
</reference>
<keyword evidence="2" id="KW-1185">Reference proteome</keyword>
<dbReference type="EMBL" id="BPLR01000216">
    <property type="protein sequence ID" value="GIY92988.1"/>
    <property type="molecule type" value="Genomic_DNA"/>
</dbReference>
<evidence type="ECO:0000313" key="1">
    <source>
        <dbReference type="EMBL" id="GIY92988.1"/>
    </source>
</evidence>
<name>A0AAV4XGS6_CAEEX</name>
<gene>
    <name evidence="1" type="ORF">CEXT_590661</name>
</gene>
<evidence type="ECO:0008006" key="3">
    <source>
        <dbReference type="Google" id="ProtNLM"/>
    </source>
</evidence>
<organism evidence="1 2">
    <name type="scientific">Caerostris extrusa</name>
    <name type="common">Bark spider</name>
    <name type="synonym">Caerostris bankana</name>
    <dbReference type="NCBI Taxonomy" id="172846"/>
    <lineage>
        <taxon>Eukaryota</taxon>
        <taxon>Metazoa</taxon>
        <taxon>Ecdysozoa</taxon>
        <taxon>Arthropoda</taxon>
        <taxon>Chelicerata</taxon>
        <taxon>Arachnida</taxon>
        <taxon>Araneae</taxon>
        <taxon>Araneomorphae</taxon>
        <taxon>Entelegynae</taxon>
        <taxon>Araneoidea</taxon>
        <taxon>Araneidae</taxon>
        <taxon>Caerostris</taxon>
    </lineage>
</organism>
<sequence>MGYETVGVLLFPFQCSLFSSFAQVSEVVMSGRKFVNHVILICPLTTIPHPSIFQLRKITGSTVIPCSIKSWTQLVWSFMNVLCYIQ</sequence>
<dbReference type="AlphaFoldDB" id="A0AAV4XGS6"/>
<dbReference type="Proteomes" id="UP001054945">
    <property type="component" value="Unassembled WGS sequence"/>
</dbReference>
<evidence type="ECO:0000313" key="2">
    <source>
        <dbReference type="Proteomes" id="UP001054945"/>
    </source>
</evidence>
<accession>A0AAV4XGS6</accession>
<protein>
    <recommendedName>
        <fullName evidence="3">Secreted protein</fullName>
    </recommendedName>
</protein>